<dbReference type="Proteomes" id="UP001596091">
    <property type="component" value="Unassembled WGS sequence"/>
</dbReference>
<dbReference type="InterPro" id="IPR039420">
    <property type="entry name" value="WalR-like"/>
</dbReference>
<keyword evidence="9" id="KW-1185">Reference proteome</keyword>
<accession>A0ABW1ECR5</accession>
<keyword evidence="2" id="KW-0805">Transcription regulation</keyword>
<sequence>MKTVLIADDHPLLVEGISSLLRSEFQVLGSASNGRDLVLQAERLRPDLITLDIGMPAMNGIEAATRLKVSCPDSRIVCVTQQNDIEYLLAAFRAGAVGFVAKQDILGELVDAFRTVLQGRTYVTPSLREAYARLVRENSDKLRIVSSPLTPRQREVLQLIAEGKSTKEIAAALSISAKTVEFHRGGIAEILGLSSIADLTRYALHHGITQHR</sequence>
<dbReference type="PROSITE" id="PS50043">
    <property type="entry name" value="HTH_LUXR_2"/>
    <property type="match status" value="1"/>
</dbReference>
<gene>
    <name evidence="8" type="ORF">ACFPT7_07340</name>
</gene>
<evidence type="ECO:0000256" key="4">
    <source>
        <dbReference type="ARBA" id="ARBA00023163"/>
    </source>
</evidence>
<dbReference type="Pfam" id="PF00196">
    <property type="entry name" value="GerE"/>
    <property type="match status" value="1"/>
</dbReference>
<evidence type="ECO:0000256" key="5">
    <source>
        <dbReference type="PROSITE-ProRule" id="PRU00169"/>
    </source>
</evidence>
<dbReference type="InterPro" id="IPR016032">
    <property type="entry name" value="Sig_transdc_resp-reg_C-effctor"/>
</dbReference>
<evidence type="ECO:0000256" key="3">
    <source>
        <dbReference type="ARBA" id="ARBA00023125"/>
    </source>
</evidence>
<dbReference type="InterPro" id="IPR058245">
    <property type="entry name" value="NreC/VraR/RcsB-like_REC"/>
</dbReference>
<feature type="modified residue" description="4-aspartylphosphate" evidence="5">
    <location>
        <position position="52"/>
    </location>
</feature>
<dbReference type="SMART" id="SM00448">
    <property type="entry name" value="REC"/>
    <property type="match status" value="1"/>
</dbReference>
<keyword evidence="3" id="KW-0238">DNA-binding</keyword>
<proteinExistence type="predicted"/>
<evidence type="ECO:0000256" key="1">
    <source>
        <dbReference type="ARBA" id="ARBA00022553"/>
    </source>
</evidence>
<comment type="caution">
    <text evidence="8">The sequence shown here is derived from an EMBL/GenBank/DDBJ whole genome shotgun (WGS) entry which is preliminary data.</text>
</comment>
<dbReference type="InterPro" id="IPR011006">
    <property type="entry name" value="CheY-like_superfamily"/>
</dbReference>
<dbReference type="PROSITE" id="PS50110">
    <property type="entry name" value="RESPONSE_REGULATORY"/>
    <property type="match status" value="1"/>
</dbReference>
<dbReference type="SMART" id="SM00421">
    <property type="entry name" value="HTH_LUXR"/>
    <property type="match status" value="1"/>
</dbReference>
<dbReference type="InterPro" id="IPR000792">
    <property type="entry name" value="Tscrpt_reg_LuxR_C"/>
</dbReference>
<name>A0ABW1ECR5_9BACT</name>
<dbReference type="CDD" id="cd06170">
    <property type="entry name" value="LuxR_C_like"/>
    <property type="match status" value="1"/>
</dbReference>
<evidence type="ECO:0000259" key="6">
    <source>
        <dbReference type="PROSITE" id="PS50043"/>
    </source>
</evidence>
<evidence type="ECO:0000313" key="9">
    <source>
        <dbReference type="Proteomes" id="UP001596091"/>
    </source>
</evidence>
<feature type="domain" description="HTH luxR-type" evidence="6">
    <location>
        <begin position="142"/>
        <end position="207"/>
    </location>
</feature>
<organism evidence="8 9">
    <name type="scientific">Acidicapsa dinghuensis</name>
    <dbReference type="NCBI Taxonomy" id="2218256"/>
    <lineage>
        <taxon>Bacteria</taxon>
        <taxon>Pseudomonadati</taxon>
        <taxon>Acidobacteriota</taxon>
        <taxon>Terriglobia</taxon>
        <taxon>Terriglobales</taxon>
        <taxon>Acidobacteriaceae</taxon>
        <taxon>Acidicapsa</taxon>
    </lineage>
</organism>
<reference evidence="9" key="1">
    <citation type="journal article" date="2019" name="Int. J. Syst. Evol. Microbiol.">
        <title>The Global Catalogue of Microorganisms (GCM) 10K type strain sequencing project: providing services to taxonomists for standard genome sequencing and annotation.</title>
        <authorList>
            <consortium name="The Broad Institute Genomics Platform"/>
            <consortium name="The Broad Institute Genome Sequencing Center for Infectious Disease"/>
            <person name="Wu L."/>
            <person name="Ma J."/>
        </authorList>
    </citation>
    <scope>NUCLEOTIDE SEQUENCE [LARGE SCALE GENOMIC DNA]</scope>
    <source>
        <strain evidence="9">JCM 4087</strain>
    </source>
</reference>
<evidence type="ECO:0000313" key="8">
    <source>
        <dbReference type="EMBL" id="MFC5862102.1"/>
    </source>
</evidence>
<protein>
    <submittedName>
        <fullName evidence="8">Response regulator</fullName>
    </submittedName>
</protein>
<dbReference type="EMBL" id="JBHSPH010000002">
    <property type="protein sequence ID" value="MFC5862102.1"/>
    <property type="molecule type" value="Genomic_DNA"/>
</dbReference>
<dbReference type="SUPFAM" id="SSF52172">
    <property type="entry name" value="CheY-like"/>
    <property type="match status" value="1"/>
</dbReference>
<evidence type="ECO:0000256" key="2">
    <source>
        <dbReference type="ARBA" id="ARBA00023015"/>
    </source>
</evidence>
<dbReference type="PANTHER" id="PTHR43214">
    <property type="entry name" value="TWO-COMPONENT RESPONSE REGULATOR"/>
    <property type="match status" value="1"/>
</dbReference>
<keyword evidence="1 5" id="KW-0597">Phosphoprotein</keyword>
<keyword evidence="4" id="KW-0804">Transcription</keyword>
<evidence type="ECO:0000259" key="7">
    <source>
        <dbReference type="PROSITE" id="PS50110"/>
    </source>
</evidence>
<dbReference type="Gene3D" id="3.40.50.2300">
    <property type="match status" value="1"/>
</dbReference>
<dbReference type="CDD" id="cd17535">
    <property type="entry name" value="REC_NarL-like"/>
    <property type="match status" value="1"/>
</dbReference>
<dbReference type="SUPFAM" id="SSF46894">
    <property type="entry name" value="C-terminal effector domain of the bipartite response regulators"/>
    <property type="match status" value="1"/>
</dbReference>
<dbReference type="PANTHER" id="PTHR43214:SF41">
    <property type="entry name" value="NITRATE_NITRITE RESPONSE REGULATOR PROTEIN NARP"/>
    <property type="match status" value="1"/>
</dbReference>
<dbReference type="PRINTS" id="PR00038">
    <property type="entry name" value="HTHLUXR"/>
</dbReference>
<dbReference type="InterPro" id="IPR001789">
    <property type="entry name" value="Sig_transdc_resp-reg_receiver"/>
</dbReference>
<dbReference type="Pfam" id="PF00072">
    <property type="entry name" value="Response_reg"/>
    <property type="match status" value="1"/>
</dbReference>
<feature type="domain" description="Response regulatory" evidence="7">
    <location>
        <begin position="3"/>
        <end position="117"/>
    </location>
</feature>
<dbReference type="RefSeq" id="WP_263338213.1">
    <property type="nucleotide sequence ID" value="NZ_JAGSYH010000004.1"/>
</dbReference>